<comment type="caution">
    <text evidence="9">The sequence shown here is derived from an EMBL/GenBank/DDBJ whole genome shotgun (WGS) entry which is preliminary data.</text>
</comment>
<dbReference type="AlphaFoldDB" id="A0A917M5P2"/>
<evidence type="ECO:0000256" key="3">
    <source>
        <dbReference type="ARBA" id="ARBA00022679"/>
    </source>
</evidence>
<keyword evidence="10" id="KW-1185">Reference proteome</keyword>
<name>A0A917M5P2_9SPHI</name>
<feature type="domain" description="Stealth protein CR1 conserved region 1" evidence="7">
    <location>
        <begin position="6"/>
        <end position="29"/>
    </location>
</feature>
<comment type="similarity">
    <text evidence="1">Belongs to the stealth family.</text>
</comment>
<gene>
    <name evidence="9" type="ORF">GCM10007415_05490</name>
</gene>
<dbReference type="Pfam" id="PF17101">
    <property type="entry name" value="Stealth_CR1"/>
    <property type="match status" value="1"/>
</dbReference>
<dbReference type="InterPro" id="IPR031358">
    <property type="entry name" value="Stealth_CR1"/>
</dbReference>
<keyword evidence="3" id="KW-0808">Transferase</keyword>
<feature type="domain" description="Stealth protein CR2 conserved region 2" evidence="6">
    <location>
        <begin position="44"/>
        <end position="147"/>
    </location>
</feature>
<dbReference type="Pfam" id="PF17103">
    <property type="entry name" value="Stealth_CR4"/>
    <property type="match status" value="1"/>
</dbReference>
<evidence type="ECO:0000259" key="7">
    <source>
        <dbReference type="Pfam" id="PF17101"/>
    </source>
</evidence>
<evidence type="ECO:0000256" key="1">
    <source>
        <dbReference type="ARBA" id="ARBA00007583"/>
    </source>
</evidence>
<dbReference type="PANTHER" id="PTHR24045:SF0">
    <property type="entry name" value="N-ACETYLGLUCOSAMINE-1-PHOSPHOTRANSFERASE SUBUNITS ALPHA_BETA"/>
    <property type="match status" value="1"/>
</dbReference>
<accession>A0A917M5P2</accession>
<evidence type="ECO:0000256" key="5">
    <source>
        <dbReference type="ARBA" id="ARBA00032902"/>
    </source>
</evidence>
<evidence type="ECO:0000256" key="2">
    <source>
        <dbReference type="ARBA" id="ARBA00022423"/>
    </source>
</evidence>
<organism evidence="9 10">
    <name type="scientific">Parapedobacter pyrenivorans</name>
    <dbReference type="NCBI Taxonomy" id="1305674"/>
    <lineage>
        <taxon>Bacteria</taxon>
        <taxon>Pseudomonadati</taxon>
        <taxon>Bacteroidota</taxon>
        <taxon>Sphingobacteriia</taxon>
        <taxon>Sphingobacteriales</taxon>
        <taxon>Sphingobacteriaceae</taxon>
        <taxon>Parapedobacter</taxon>
    </lineage>
</organism>
<evidence type="ECO:0000259" key="8">
    <source>
        <dbReference type="Pfam" id="PF17103"/>
    </source>
</evidence>
<dbReference type="GO" id="GO:0016772">
    <property type="term" value="F:transferase activity, transferring phosphorus-containing groups"/>
    <property type="evidence" value="ECO:0007669"/>
    <property type="project" value="InterPro"/>
</dbReference>
<evidence type="ECO:0000313" key="10">
    <source>
        <dbReference type="Proteomes" id="UP000660862"/>
    </source>
</evidence>
<dbReference type="InterPro" id="IPR047141">
    <property type="entry name" value="Stealth"/>
</dbReference>
<dbReference type="PANTHER" id="PTHR24045">
    <property type="match status" value="1"/>
</dbReference>
<proteinExistence type="inferred from homology"/>
<dbReference type="EMBL" id="BMER01000001">
    <property type="protein sequence ID" value="GGG76575.1"/>
    <property type="molecule type" value="Genomic_DNA"/>
</dbReference>
<dbReference type="GO" id="GO:0000271">
    <property type="term" value="P:polysaccharide biosynthetic process"/>
    <property type="evidence" value="ECO:0007669"/>
    <property type="project" value="UniProtKB-KW"/>
</dbReference>
<reference evidence="9" key="1">
    <citation type="journal article" date="2014" name="Int. J. Syst. Evol. Microbiol.">
        <title>Complete genome sequence of Corynebacterium casei LMG S-19264T (=DSM 44701T), isolated from a smear-ripened cheese.</title>
        <authorList>
            <consortium name="US DOE Joint Genome Institute (JGI-PGF)"/>
            <person name="Walter F."/>
            <person name="Albersmeier A."/>
            <person name="Kalinowski J."/>
            <person name="Ruckert C."/>
        </authorList>
    </citation>
    <scope>NUCLEOTIDE SEQUENCE</scope>
    <source>
        <strain evidence="9">CGMCC 1.12195</strain>
    </source>
</reference>
<evidence type="ECO:0000259" key="6">
    <source>
        <dbReference type="Pfam" id="PF11380"/>
    </source>
</evidence>
<protein>
    <recommendedName>
        <fullName evidence="2">Capsular polysaccharide phosphotransferase SacB</fullName>
    </recommendedName>
    <alternativeName>
        <fullName evidence="5">Stealth protein SacB</fullName>
    </alternativeName>
</protein>
<evidence type="ECO:0000256" key="4">
    <source>
        <dbReference type="ARBA" id="ARBA00023169"/>
    </source>
</evidence>
<dbReference type="InterPro" id="IPR021520">
    <property type="entry name" value="Stealth_CR2"/>
</dbReference>
<reference evidence="9" key="2">
    <citation type="submission" date="2020-09" db="EMBL/GenBank/DDBJ databases">
        <authorList>
            <person name="Sun Q."/>
            <person name="Zhou Y."/>
        </authorList>
    </citation>
    <scope>NUCLEOTIDE SEQUENCE</scope>
    <source>
        <strain evidence="9">CGMCC 1.12195</strain>
    </source>
</reference>
<sequence>MDDQRFEIDLVYLWVDGNDPKWQAKKRAFTGVVSDDSETNNKGRYVSNDELRYALRSAEKHAPWIRRIFIVTDDQRPDWLDADHPRIQVVDHKEIMPDTALPCFNSTVIEYFLYRIPGLSERFLFANDDMFFNADLRPGFFFSDDGYPIVRLKRKFFGKWHPRLTAFFKGLVGKKLGQYAQKLADSARAVEKLSGTYYSGVPHHNIDAFLRSDYQHAVEEVFADRVGESQTHHVRTFGDIHRTAFTYYALAIGHGHLRYVGRREASRILVYKHDFMAYMERYRPQLFCLNDNQRVSDEDRKKIRPFLEALFPDKSAFEK</sequence>
<dbReference type="Proteomes" id="UP000660862">
    <property type="component" value="Unassembled WGS sequence"/>
</dbReference>
<dbReference type="Pfam" id="PF11380">
    <property type="entry name" value="Stealth_CR2"/>
    <property type="match status" value="1"/>
</dbReference>
<keyword evidence="4" id="KW-0270">Exopolysaccharide synthesis</keyword>
<evidence type="ECO:0000313" key="9">
    <source>
        <dbReference type="EMBL" id="GGG76575.1"/>
    </source>
</evidence>
<dbReference type="InterPro" id="IPR031356">
    <property type="entry name" value="Stealth_CR4"/>
</dbReference>
<feature type="domain" description="Stealth protein CR4 conserved region 4" evidence="8">
    <location>
        <begin position="281"/>
        <end position="319"/>
    </location>
</feature>